<dbReference type="AlphaFoldDB" id="A0A5J4TRI8"/>
<dbReference type="SUPFAM" id="SSF49899">
    <property type="entry name" value="Concanavalin A-like lectins/glucanases"/>
    <property type="match status" value="1"/>
</dbReference>
<name>A0A5J4TRI8_9EUKA</name>
<proteinExistence type="predicted"/>
<organism evidence="1 2">
    <name type="scientific">Streblomastix strix</name>
    <dbReference type="NCBI Taxonomy" id="222440"/>
    <lineage>
        <taxon>Eukaryota</taxon>
        <taxon>Metamonada</taxon>
        <taxon>Preaxostyla</taxon>
        <taxon>Oxymonadida</taxon>
        <taxon>Streblomastigidae</taxon>
        <taxon>Streblomastix</taxon>
    </lineage>
</organism>
<comment type="caution">
    <text evidence="1">The sequence shown here is derived from an EMBL/GenBank/DDBJ whole genome shotgun (WGS) entry which is preliminary data.</text>
</comment>
<accession>A0A5J4TRI8</accession>
<dbReference type="InterPro" id="IPR013320">
    <property type="entry name" value="ConA-like_dom_sf"/>
</dbReference>
<dbReference type="OrthoDB" id="2329056at2759"/>
<dbReference type="InterPro" id="IPR043136">
    <property type="entry name" value="B30.2/SPRY_sf"/>
</dbReference>
<evidence type="ECO:0000313" key="2">
    <source>
        <dbReference type="Proteomes" id="UP000324800"/>
    </source>
</evidence>
<evidence type="ECO:0008006" key="3">
    <source>
        <dbReference type="Google" id="ProtNLM"/>
    </source>
</evidence>
<reference evidence="1 2" key="1">
    <citation type="submission" date="2019-03" db="EMBL/GenBank/DDBJ databases">
        <title>Single cell metagenomics reveals metabolic interactions within the superorganism composed of flagellate Streblomastix strix and complex community of Bacteroidetes bacteria on its surface.</title>
        <authorList>
            <person name="Treitli S.C."/>
            <person name="Kolisko M."/>
            <person name="Husnik F."/>
            <person name="Keeling P."/>
            <person name="Hampl V."/>
        </authorList>
    </citation>
    <scope>NUCLEOTIDE SEQUENCE [LARGE SCALE GENOMIC DNA]</scope>
    <source>
        <strain evidence="1">ST1C</strain>
    </source>
</reference>
<protein>
    <recommendedName>
        <fullName evidence="3">B30.2/SPRY domain-containing protein</fullName>
    </recommendedName>
</protein>
<evidence type="ECO:0000313" key="1">
    <source>
        <dbReference type="EMBL" id="KAA6360061.1"/>
    </source>
</evidence>
<dbReference type="Proteomes" id="UP000324800">
    <property type="component" value="Unassembled WGS sequence"/>
</dbReference>
<gene>
    <name evidence="1" type="ORF">EZS28_044412</name>
</gene>
<sequence length="202" mass="22703">MKENNENFRLQLVRDKDFPVAIINSDPLDFDFADVDGKQKKIIKKLQKDNSISLTQVLENGTWELEVQFSNQGQTGGIGIVKESFNIPADCSPYTTPYNQNMASYAGQGWGSGQVYLKGNLTNGNISFKDNQIIKAEYDSEKGTLIFFVDGVQQPIYITGIKEKVRFIISMYYAGATCTIRSLKKLTRPTSGHVPNEQTVQW</sequence>
<dbReference type="EMBL" id="SNRW01027487">
    <property type="protein sequence ID" value="KAA6360061.1"/>
    <property type="molecule type" value="Genomic_DNA"/>
</dbReference>
<dbReference type="Gene3D" id="2.60.120.920">
    <property type="match status" value="1"/>
</dbReference>